<geneLocation type="plasmid" evidence="2">
    <name>p14ODV</name>
</geneLocation>
<dbReference type="EMBL" id="MG904994">
    <property type="protein sequence ID" value="AWU48131.1"/>
    <property type="molecule type" value="Genomic_DNA"/>
</dbReference>
<keyword evidence="1" id="KW-0472">Membrane</keyword>
<accession>A0A3S7MAY7</accession>
<proteinExistence type="predicted"/>
<sequence>MAYYENMRYDLLNKIFPDLTPAQAQCVLMYSFGMSSLEISGCVGVSRQMIDKNLHAAAKKMNVNNLIALKPAVVIGILLEVLASLPVKDDLTNED</sequence>
<evidence type="ECO:0000313" key="2">
    <source>
        <dbReference type="EMBL" id="AWU48131.1"/>
    </source>
</evidence>
<organism evidence="2">
    <name type="scientific">Escherichia coli</name>
    <dbReference type="NCBI Taxonomy" id="562"/>
    <lineage>
        <taxon>Bacteria</taxon>
        <taxon>Pseudomonadati</taxon>
        <taxon>Pseudomonadota</taxon>
        <taxon>Gammaproteobacteria</taxon>
        <taxon>Enterobacterales</taxon>
        <taxon>Enterobacteriaceae</taxon>
        <taxon>Escherichia</taxon>
    </lineage>
</organism>
<protein>
    <recommendedName>
        <fullName evidence="3">Helix-turn-helix transcriptional regulator</fullName>
    </recommendedName>
</protein>
<keyword evidence="1" id="KW-0812">Transmembrane</keyword>
<evidence type="ECO:0000256" key="1">
    <source>
        <dbReference type="SAM" id="Phobius"/>
    </source>
</evidence>
<dbReference type="SUPFAM" id="SSF46894">
    <property type="entry name" value="C-terminal effector domain of the bipartite response regulators"/>
    <property type="match status" value="1"/>
</dbReference>
<keyword evidence="2" id="KW-0614">Plasmid</keyword>
<keyword evidence="1" id="KW-1133">Transmembrane helix</keyword>
<dbReference type="RefSeq" id="WP_172692108.1">
    <property type="nucleotide sequence ID" value="NZ_CP122821.1"/>
</dbReference>
<evidence type="ECO:0008006" key="3">
    <source>
        <dbReference type="Google" id="ProtNLM"/>
    </source>
</evidence>
<dbReference type="InterPro" id="IPR016032">
    <property type="entry name" value="Sig_transdc_resp-reg_C-effctor"/>
</dbReference>
<dbReference type="GO" id="GO:0003677">
    <property type="term" value="F:DNA binding"/>
    <property type="evidence" value="ECO:0007669"/>
    <property type="project" value="InterPro"/>
</dbReference>
<name>A0A3S7MAY7_ECOLX</name>
<reference evidence="2" key="1">
    <citation type="submission" date="2018-02" db="EMBL/GenBank/DDBJ databases">
        <title>Multidrug Resistance Plasmids in Enterovirulent Escherichia coli Strains from Pigs in Switzerland.</title>
        <authorList>
            <person name="Brilhante M."/>
            <person name="Perreten V."/>
            <person name="Dona V."/>
        </authorList>
    </citation>
    <scope>NUCLEOTIDE SEQUENCE</scope>
    <source>
        <strain evidence="2">14OD0056</strain>
        <plasmid evidence="2">p14ODV</plasmid>
    </source>
</reference>
<feature type="transmembrane region" description="Helical" evidence="1">
    <location>
        <begin position="67"/>
        <end position="87"/>
    </location>
</feature>
<dbReference type="AlphaFoldDB" id="A0A3S7MAY7"/>
<dbReference type="GO" id="GO:0006355">
    <property type="term" value="P:regulation of DNA-templated transcription"/>
    <property type="evidence" value="ECO:0007669"/>
    <property type="project" value="InterPro"/>
</dbReference>